<evidence type="ECO:0000313" key="1">
    <source>
        <dbReference type="EMBL" id="CAA9995102.1"/>
    </source>
</evidence>
<evidence type="ECO:0000313" key="2">
    <source>
        <dbReference type="Proteomes" id="UP000479000"/>
    </source>
</evidence>
<name>A0A6H5FZ38_9HEMI</name>
<dbReference type="Proteomes" id="UP000479000">
    <property type="component" value="Unassembled WGS sequence"/>
</dbReference>
<proteinExistence type="predicted"/>
<sequence>MMRRFVVKNAQRSNISFASIRPTPKTTCALGVGRNIRPSIPAPLSSSLLPPFPINGSR</sequence>
<feature type="non-terminal residue" evidence="1">
    <location>
        <position position="58"/>
    </location>
</feature>
<dbReference type="EMBL" id="CADCXU010003064">
    <property type="protein sequence ID" value="CAA9995102.1"/>
    <property type="molecule type" value="Genomic_DNA"/>
</dbReference>
<gene>
    <name evidence="1" type="ORF">NTEN_LOCUS1893</name>
</gene>
<protein>
    <submittedName>
        <fullName evidence="1">Uncharacterized protein</fullName>
    </submittedName>
</protein>
<keyword evidence="2" id="KW-1185">Reference proteome</keyword>
<reference evidence="1 2" key="1">
    <citation type="submission" date="2020-02" db="EMBL/GenBank/DDBJ databases">
        <authorList>
            <person name="Ferguson B K."/>
        </authorList>
    </citation>
    <scope>NUCLEOTIDE SEQUENCE [LARGE SCALE GENOMIC DNA]</scope>
</reference>
<dbReference type="AlphaFoldDB" id="A0A6H5FZ38"/>
<organism evidence="1 2">
    <name type="scientific">Nesidiocoris tenuis</name>
    <dbReference type="NCBI Taxonomy" id="355587"/>
    <lineage>
        <taxon>Eukaryota</taxon>
        <taxon>Metazoa</taxon>
        <taxon>Ecdysozoa</taxon>
        <taxon>Arthropoda</taxon>
        <taxon>Hexapoda</taxon>
        <taxon>Insecta</taxon>
        <taxon>Pterygota</taxon>
        <taxon>Neoptera</taxon>
        <taxon>Paraneoptera</taxon>
        <taxon>Hemiptera</taxon>
        <taxon>Heteroptera</taxon>
        <taxon>Panheteroptera</taxon>
        <taxon>Cimicomorpha</taxon>
        <taxon>Miridae</taxon>
        <taxon>Dicyphina</taxon>
        <taxon>Nesidiocoris</taxon>
    </lineage>
</organism>
<accession>A0A6H5FZ38</accession>